<dbReference type="InterPro" id="IPR003439">
    <property type="entry name" value="ABC_transporter-like_ATP-bd"/>
</dbReference>
<dbReference type="EMBL" id="LR134384">
    <property type="protein sequence ID" value="VEH16051.1"/>
    <property type="molecule type" value="Genomic_DNA"/>
</dbReference>
<evidence type="ECO:0000256" key="2">
    <source>
        <dbReference type="ARBA" id="ARBA00022448"/>
    </source>
</evidence>
<organism evidence="6 7">
    <name type="scientific">Segatella oris</name>
    <dbReference type="NCBI Taxonomy" id="28135"/>
    <lineage>
        <taxon>Bacteria</taxon>
        <taxon>Pseudomonadati</taxon>
        <taxon>Bacteroidota</taxon>
        <taxon>Bacteroidia</taxon>
        <taxon>Bacteroidales</taxon>
        <taxon>Prevotellaceae</taxon>
        <taxon>Segatella</taxon>
    </lineage>
</organism>
<dbReference type="Proteomes" id="UP000274578">
    <property type="component" value="Chromosome 1"/>
</dbReference>
<dbReference type="InterPro" id="IPR003593">
    <property type="entry name" value="AAA+_ATPase"/>
</dbReference>
<dbReference type="PROSITE" id="PS00211">
    <property type="entry name" value="ABC_TRANSPORTER_1"/>
    <property type="match status" value="1"/>
</dbReference>
<keyword evidence="2" id="KW-0813">Transport</keyword>
<dbReference type="EC" id="3.6.3.-" evidence="6"/>
<proteinExistence type="inferred from homology"/>
<gene>
    <name evidence="6" type="primary">znuC</name>
    <name evidence="6" type="ORF">NCTC13071_02068</name>
</gene>
<dbReference type="InterPro" id="IPR050153">
    <property type="entry name" value="Metal_Ion_Import_ABC"/>
</dbReference>
<evidence type="ECO:0000256" key="1">
    <source>
        <dbReference type="ARBA" id="ARBA00005417"/>
    </source>
</evidence>
<dbReference type="InterPro" id="IPR017871">
    <property type="entry name" value="ABC_transporter-like_CS"/>
</dbReference>
<dbReference type="PROSITE" id="PS50893">
    <property type="entry name" value="ABC_TRANSPORTER_2"/>
    <property type="match status" value="1"/>
</dbReference>
<dbReference type="GO" id="GO:0005524">
    <property type="term" value="F:ATP binding"/>
    <property type="evidence" value="ECO:0007669"/>
    <property type="project" value="UniProtKB-KW"/>
</dbReference>
<dbReference type="Pfam" id="PF00005">
    <property type="entry name" value="ABC_tran"/>
    <property type="match status" value="1"/>
</dbReference>
<sequence>MSQPIIQLHDITAAYPEKTALKNVNLTVYDDDYLGIIGPNGGGKTTLIKIILGLLKPKEGTIKFFKNGQEADHIRMGYLPQYTDIDRRFPISVEDVVLSGLKKRLFHGYTDAQREQAKETINRMELDDLQRQPIGTLSGGQLQRVLLARAIVQQPDVLILDEPNTYIDKRFQEQMYEMLNDLNQQCAIVMVSHDIAEILHNVKHIACVNESLHYHETTDLPQEKLEEHFLKI</sequence>
<protein>
    <submittedName>
        <fullName evidence="6">Zinc import ATP-binding protein ZnuC</fullName>
        <ecNumber evidence="6">3.6.3.-</ecNumber>
    </submittedName>
</protein>
<comment type="similarity">
    <text evidence="1">Belongs to the ABC transporter superfamily.</text>
</comment>
<reference evidence="6 7" key="1">
    <citation type="submission" date="2018-12" db="EMBL/GenBank/DDBJ databases">
        <authorList>
            <consortium name="Pathogen Informatics"/>
        </authorList>
    </citation>
    <scope>NUCLEOTIDE SEQUENCE [LARGE SCALE GENOMIC DNA]</scope>
    <source>
        <strain evidence="6 7">NCTC13071</strain>
    </source>
</reference>
<evidence type="ECO:0000313" key="7">
    <source>
        <dbReference type="Proteomes" id="UP000274578"/>
    </source>
</evidence>
<dbReference type="RefSeq" id="WP_018920884.1">
    <property type="nucleotide sequence ID" value="NZ_LR134384.1"/>
</dbReference>
<dbReference type="PANTHER" id="PTHR42734:SF17">
    <property type="entry name" value="METAL TRANSPORT SYSTEM ATP-BINDING PROTEIN TM_0124-RELATED"/>
    <property type="match status" value="1"/>
</dbReference>
<evidence type="ECO:0000259" key="5">
    <source>
        <dbReference type="PROSITE" id="PS50893"/>
    </source>
</evidence>
<keyword evidence="4 6" id="KW-0067">ATP-binding</keyword>
<evidence type="ECO:0000313" key="6">
    <source>
        <dbReference type="EMBL" id="VEH16051.1"/>
    </source>
</evidence>
<dbReference type="InterPro" id="IPR027417">
    <property type="entry name" value="P-loop_NTPase"/>
</dbReference>
<evidence type="ECO:0000256" key="4">
    <source>
        <dbReference type="ARBA" id="ARBA00022840"/>
    </source>
</evidence>
<evidence type="ECO:0000256" key="3">
    <source>
        <dbReference type="ARBA" id="ARBA00022741"/>
    </source>
</evidence>
<keyword evidence="3" id="KW-0547">Nucleotide-binding</keyword>
<dbReference type="PANTHER" id="PTHR42734">
    <property type="entry name" value="METAL TRANSPORT SYSTEM ATP-BINDING PROTEIN TM_0124-RELATED"/>
    <property type="match status" value="1"/>
</dbReference>
<dbReference type="AlphaFoldDB" id="A0A3S4VAN6"/>
<accession>A0A3S4VAN6</accession>
<dbReference type="CDD" id="cd03235">
    <property type="entry name" value="ABC_Metallic_Cations"/>
    <property type="match status" value="1"/>
</dbReference>
<dbReference type="SUPFAM" id="SSF52540">
    <property type="entry name" value="P-loop containing nucleoside triphosphate hydrolases"/>
    <property type="match status" value="1"/>
</dbReference>
<feature type="domain" description="ABC transporter" evidence="5">
    <location>
        <begin position="6"/>
        <end position="230"/>
    </location>
</feature>
<keyword evidence="6" id="KW-0378">Hydrolase</keyword>
<dbReference type="KEGG" id="poc:NCTC13071_02068"/>
<dbReference type="GO" id="GO:0016887">
    <property type="term" value="F:ATP hydrolysis activity"/>
    <property type="evidence" value="ECO:0007669"/>
    <property type="project" value="InterPro"/>
</dbReference>
<name>A0A3S4VAN6_9BACT</name>
<dbReference type="FunFam" id="3.40.50.300:FF:000134">
    <property type="entry name" value="Iron-enterobactin ABC transporter ATP-binding protein"/>
    <property type="match status" value="1"/>
</dbReference>
<dbReference type="SMART" id="SM00382">
    <property type="entry name" value="AAA"/>
    <property type="match status" value="1"/>
</dbReference>
<dbReference type="GeneID" id="85012844"/>
<dbReference type="Gene3D" id="3.40.50.300">
    <property type="entry name" value="P-loop containing nucleotide triphosphate hydrolases"/>
    <property type="match status" value="1"/>
</dbReference>